<evidence type="ECO:0000256" key="2">
    <source>
        <dbReference type="ARBA" id="ARBA00022692"/>
    </source>
</evidence>
<feature type="transmembrane region" description="Helical" evidence="5">
    <location>
        <begin position="20"/>
        <end position="38"/>
    </location>
</feature>
<evidence type="ECO:0000256" key="3">
    <source>
        <dbReference type="ARBA" id="ARBA00022989"/>
    </source>
</evidence>
<feature type="transmembrane region" description="Helical" evidence="5">
    <location>
        <begin position="168"/>
        <end position="189"/>
    </location>
</feature>
<dbReference type="GO" id="GO:0016020">
    <property type="term" value="C:membrane"/>
    <property type="evidence" value="ECO:0007669"/>
    <property type="project" value="UniProtKB-SubCell"/>
</dbReference>
<dbReference type="InterPro" id="IPR035952">
    <property type="entry name" value="Rhomboid-like_sf"/>
</dbReference>
<feature type="transmembrane region" description="Helical" evidence="5">
    <location>
        <begin position="195"/>
        <end position="214"/>
    </location>
</feature>
<keyword evidence="3 5" id="KW-1133">Transmembrane helix</keyword>
<reference evidence="6" key="1">
    <citation type="submission" date="2019-08" db="EMBL/GenBank/DDBJ databases">
        <authorList>
            <person name="Kucharzyk K."/>
            <person name="Murdoch R.W."/>
            <person name="Higgins S."/>
            <person name="Loffler F."/>
        </authorList>
    </citation>
    <scope>NUCLEOTIDE SEQUENCE</scope>
</reference>
<accession>A0A644WCV2</accession>
<evidence type="ECO:0000256" key="1">
    <source>
        <dbReference type="ARBA" id="ARBA00004141"/>
    </source>
</evidence>
<evidence type="ECO:0000313" key="6">
    <source>
        <dbReference type="EMBL" id="MPM01321.1"/>
    </source>
</evidence>
<protein>
    <recommendedName>
        <fullName evidence="7">Peptidase S54 rhomboid domain-containing protein</fullName>
    </recommendedName>
</protein>
<gene>
    <name evidence="6" type="ORF">SDC9_47561</name>
</gene>
<comment type="subcellular location">
    <subcellularLocation>
        <location evidence="1">Membrane</location>
        <topology evidence="1">Multi-pass membrane protein</topology>
    </subcellularLocation>
</comment>
<keyword evidence="2 5" id="KW-0812">Transmembrane</keyword>
<dbReference type="SUPFAM" id="SSF144091">
    <property type="entry name" value="Rhomboid-like"/>
    <property type="match status" value="1"/>
</dbReference>
<comment type="caution">
    <text evidence="6">The sequence shown here is derived from an EMBL/GenBank/DDBJ whole genome shotgun (WGS) entry which is preliminary data.</text>
</comment>
<sequence>MDSWLDRFAYRHPKFGVPGLIKYVLIGNAAVYFLDLFSNGTCSALLGFHPSYILHGQVWRLVTFIAVPTSSSPIWFAISLFFYYFLGTTLEREWGTAKFSLYYFTGALLTVIAGFIGGFFMGDMAALWSAPTITMYQVNLSMFLAFATLYPDAQLTLYFIIPVKAKWLAVFYVFIMAWEIISLPGYAILSTLPVLLSQDLAALGNYALFFWSDIREVAGRILRRTRYRRSGKTINFKAAQKHAQEKKGYLHKCAVCGRTDADHPELEFRYCSKCNGYYCYCMDHINNHVHIK</sequence>
<dbReference type="Gene3D" id="1.20.1540.10">
    <property type="entry name" value="Rhomboid-like"/>
    <property type="match status" value="1"/>
</dbReference>
<keyword evidence="4 5" id="KW-0472">Membrane</keyword>
<feature type="transmembrane region" description="Helical" evidence="5">
    <location>
        <begin position="58"/>
        <end position="87"/>
    </location>
</feature>
<dbReference type="AlphaFoldDB" id="A0A644WCV2"/>
<evidence type="ECO:0000256" key="5">
    <source>
        <dbReference type="SAM" id="Phobius"/>
    </source>
</evidence>
<proteinExistence type="predicted"/>
<evidence type="ECO:0008006" key="7">
    <source>
        <dbReference type="Google" id="ProtNLM"/>
    </source>
</evidence>
<organism evidence="6">
    <name type="scientific">bioreactor metagenome</name>
    <dbReference type="NCBI Taxonomy" id="1076179"/>
    <lineage>
        <taxon>unclassified sequences</taxon>
        <taxon>metagenomes</taxon>
        <taxon>ecological metagenomes</taxon>
    </lineage>
</organism>
<feature type="transmembrane region" description="Helical" evidence="5">
    <location>
        <begin position="140"/>
        <end position="161"/>
    </location>
</feature>
<name>A0A644WCV2_9ZZZZ</name>
<feature type="transmembrane region" description="Helical" evidence="5">
    <location>
        <begin position="99"/>
        <end position="120"/>
    </location>
</feature>
<dbReference type="EMBL" id="VSSQ01000788">
    <property type="protein sequence ID" value="MPM01321.1"/>
    <property type="molecule type" value="Genomic_DNA"/>
</dbReference>
<evidence type="ECO:0000256" key="4">
    <source>
        <dbReference type="ARBA" id="ARBA00023136"/>
    </source>
</evidence>